<protein>
    <recommendedName>
        <fullName evidence="5">DUF2946 domain-containing protein</fullName>
    </recommendedName>
</protein>
<reference evidence="4" key="1">
    <citation type="submission" date="2016-10" db="EMBL/GenBank/DDBJ databases">
        <authorList>
            <person name="Varghese N."/>
            <person name="Submissions S."/>
        </authorList>
    </citation>
    <scope>NUCLEOTIDE SEQUENCE [LARGE SCALE GENOMIC DNA]</scope>
    <source>
        <strain evidence="4">CECT 8338</strain>
    </source>
</reference>
<gene>
    <name evidence="3" type="ORF">SAMN05216210_3339</name>
</gene>
<evidence type="ECO:0000256" key="2">
    <source>
        <dbReference type="SAM" id="SignalP"/>
    </source>
</evidence>
<keyword evidence="2" id="KW-0732">Signal</keyword>
<organism evidence="3 4">
    <name type="scientific">Halopseudomonas salegens</name>
    <dbReference type="NCBI Taxonomy" id="1434072"/>
    <lineage>
        <taxon>Bacteria</taxon>
        <taxon>Pseudomonadati</taxon>
        <taxon>Pseudomonadota</taxon>
        <taxon>Gammaproteobacteria</taxon>
        <taxon>Pseudomonadales</taxon>
        <taxon>Pseudomonadaceae</taxon>
        <taxon>Halopseudomonas</taxon>
    </lineage>
</organism>
<dbReference type="EMBL" id="LT629787">
    <property type="protein sequence ID" value="SDU35791.1"/>
    <property type="molecule type" value="Genomic_DNA"/>
</dbReference>
<evidence type="ECO:0000313" key="3">
    <source>
        <dbReference type="EMBL" id="SDU35791.1"/>
    </source>
</evidence>
<evidence type="ECO:0000313" key="4">
    <source>
        <dbReference type="Proteomes" id="UP000243924"/>
    </source>
</evidence>
<dbReference type="Proteomes" id="UP000243924">
    <property type="component" value="Chromosome I"/>
</dbReference>
<dbReference type="InterPro" id="IPR021333">
    <property type="entry name" value="DUF2946"/>
</dbReference>
<feature type="region of interest" description="Disordered" evidence="1">
    <location>
        <begin position="105"/>
        <end position="130"/>
    </location>
</feature>
<evidence type="ECO:0000256" key="1">
    <source>
        <dbReference type="SAM" id="MobiDB-lite"/>
    </source>
</evidence>
<sequence length="130" mass="13566">MSASRNRRSWIALFLSWCLFLNVYACCLNQAEMVAPGPDSVAVAYCSLSERAAQTVALDGGESGAGSMVMLAPDCPLCSSGTSVALLATDWHLPPVPGLHPPVQPSSALPLISQPPHWPPASPRASPLTA</sequence>
<feature type="chain" id="PRO_5009276072" description="DUF2946 domain-containing protein" evidence="2">
    <location>
        <begin position="26"/>
        <end position="130"/>
    </location>
</feature>
<proteinExistence type="predicted"/>
<keyword evidence="4" id="KW-1185">Reference proteome</keyword>
<dbReference type="RefSeq" id="WP_092389113.1">
    <property type="nucleotide sequence ID" value="NZ_LT629787.1"/>
</dbReference>
<accession>A0A1H2HV88</accession>
<dbReference type="OrthoDB" id="7017304at2"/>
<dbReference type="STRING" id="1434072.SAMN05216210_3339"/>
<evidence type="ECO:0008006" key="5">
    <source>
        <dbReference type="Google" id="ProtNLM"/>
    </source>
</evidence>
<dbReference type="Pfam" id="PF11162">
    <property type="entry name" value="DUF2946"/>
    <property type="match status" value="1"/>
</dbReference>
<name>A0A1H2HV88_9GAMM</name>
<dbReference type="AlphaFoldDB" id="A0A1H2HV88"/>
<feature type="signal peptide" evidence="2">
    <location>
        <begin position="1"/>
        <end position="25"/>
    </location>
</feature>